<feature type="domain" description="Phosphoribosyltransferase" evidence="1">
    <location>
        <begin position="22"/>
        <end position="190"/>
    </location>
</feature>
<gene>
    <name evidence="2" type="ORF">HLA99_03520</name>
</gene>
<dbReference type="InterPro" id="IPR029057">
    <property type="entry name" value="PRTase-like"/>
</dbReference>
<evidence type="ECO:0000313" key="3">
    <source>
        <dbReference type="Proteomes" id="UP000543598"/>
    </source>
</evidence>
<dbReference type="InterPro" id="IPR000836">
    <property type="entry name" value="PRTase_dom"/>
</dbReference>
<organism evidence="2 3">
    <name type="scientific">Microbacterium ulmi</name>
    <dbReference type="NCBI Taxonomy" id="179095"/>
    <lineage>
        <taxon>Bacteria</taxon>
        <taxon>Bacillati</taxon>
        <taxon>Actinomycetota</taxon>
        <taxon>Actinomycetes</taxon>
        <taxon>Micrococcales</taxon>
        <taxon>Microbacteriaceae</taxon>
        <taxon>Microbacterium</taxon>
    </lineage>
</organism>
<dbReference type="RefSeq" id="WP_167040354.1">
    <property type="nucleotide sequence ID" value="NZ_BAAANA010000003.1"/>
</dbReference>
<evidence type="ECO:0000313" key="2">
    <source>
        <dbReference type="EMBL" id="NNH02929.1"/>
    </source>
</evidence>
<proteinExistence type="predicted"/>
<protein>
    <recommendedName>
        <fullName evidence="1">Phosphoribosyltransferase domain-containing protein</fullName>
    </recommendedName>
</protein>
<accession>A0A7Y2LYX2</accession>
<comment type="caution">
    <text evidence="2">The sequence shown here is derived from an EMBL/GenBank/DDBJ whole genome shotgun (WGS) entry which is preliminary data.</text>
</comment>
<keyword evidence="3" id="KW-1185">Reference proteome</keyword>
<sequence>MAIFADRVDAGNRLAAALEVWRGTDAVVLGIPRGGVVVAAVVASELGLPLGVAVVRKLGAPEQEEFAVGAIADGVRVVDPAAVRASRVTPEQLAVVEDLERAELERREGLFRASPAVAGRTAIVVDDGIATGATATAACRAVRARGAARIVLATPVAPERWRPDAAAADDYVCVAAARDFWAVGQFYDDFTQTSDAEVVRLLSRDPGADEE</sequence>
<name>A0A7Y2LYX2_9MICO</name>
<evidence type="ECO:0000259" key="1">
    <source>
        <dbReference type="Pfam" id="PF00156"/>
    </source>
</evidence>
<dbReference type="SUPFAM" id="SSF53271">
    <property type="entry name" value="PRTase-like"/>
    <property type="match status" value="1"/>
</dbReference>
<dbReference type="EMBL" id="JABEMB010000002">
    <property type="protein sequence ID" value="NNH02929.1"/>
    <property type="molecule type" value="Genomic_DNA"/>
</dbReference>
<reference evidence="2 3" key="1">
    <citation type="submission" date="2020-05" db="EMBL/GenBank/DDBJ databases">
        <title>MicrobeNet Type strains.</title>
        <authorList>
            <person name="Nicholson A.C."/>
        </authorList>
    </citation>
    <scope>NUCLEOTIDE SEQUENCE [LARGE SCALE GENOMIC DNA]</scope>
    <source>
        <strain evidence="2 3">JCM 14282</strain>
    </source>
</reference>
<dbReference type="Gene3D" id="3.30.1310.20">
    <property type="entry name" value="PRTase-like"/>
    <property type="match status" value="1"/>
</dbReference>
<dbReference type="Pfam" id="PF00156">
    <property type="entry name" value="Pribosyltran"/>
    <property type="match status" value="1"/>
</dbReference>
<dbReference type="Proteomes" id="UP000543598">
    <property type="component" value="Unassembled WGS sequence"/>
</dbReference>
<dbReference type="AlphaFoldDB" id="A0A7Y2LYX2"/>
<dbReference type="Gene3D" id="3.40.50.2020">
    <property type="match status" value="1"/>
</dbReference>